<reference evidence="1 2" key="1">
    <citation type="submission" date="2013-09" db="EMBL/GenBank/DDBJ databases">
        <title>Corchorus capsularis genome sequencing.</title>
        <authorList>
            <person name="Alam M."/>
            <person name="Haque M.S."/>
            <person name="Islam M.S."/>
            <person name="Emdad E.M."/>
            <person name="Islam M.M."/>
            <person name="Ahmed B."/>
            <person name="Halim A."/>
            <person name="Hossen Q.M.M."/>
            <person name="Hossain M.Z."/>
            <person name="Ahmed R."/>
            <person name="Khan M.M."/>
            <person name="Islam R."/>
            <person name="Rashid M.M."/>
            <person name="Khan S.A."/>
            <person name="Rahman M.S."/>
            <person name="Alam M."/>
        </authorList>
    </citation>
    <scope>NUCLEOTIDE SEQUENCE [LARGE SCALE GENOMIC DNA]</scope>
    <source>
        <strain evidence="2">cv. CVL-1</strain>
        <tissue evidence="1">Whole seedling</tissue>
    </source>
</reference>
<protein>
    <submittedName>
        <fullName evidence="1">Uncharacterized protein</fullName>
    </submittedName>
</protein>
<comment type="caution">
    <text evidence="1">The sequence shown here is derived from an EMBL/GenBank/DDBJ whole genome shotgun (WGS) entry which is preliminary data.</text>
</comment>
<keyword evidence="2" id="KW-1185">Reference proteome</keyword>
<dbReference type="Proteomes" id="UP000188268">
    <property type="component" value="Unassembled WGS sequence"/>
</dbReference>
<name>A0A1R3JZV7_COCAP</name>
<dbReference type="EMBL" id="AWWV01006661">
    <property type="protein sequence ID" value="OMP00362.1"/>
    <property type="molecule type" value="Genomic_DNA"/>
</dbReference>
<evidence type="ECO:0000313" key="1">
    <source>
        <dbReference type="EMBL" id="OMP00362.1"/>
    </source>
</evidence>
<organism evidence="1 2">
    <name type="scientific">Corchorus capsularis</name>
    <name type="common">Jute</name>
    <dbReference type="NCBI Taxonomy" id="210143"/>
    <lineage>
        <taxon>Eukaryota</taxon>
        <taxon>Viridiplantae</taxon>
        <taxon>Streptophyta</taxon>
        <taxon>Embryophyta</taxon>
        <taxon>Tracheophyta</taxon>
        <taxon>Spermatophyta</taxon>
        <taxon>Magnoliopsida</taxon>
        <taxon>eudicotyledons</taxon>
        <taxon>Gunneridae</taxon>
        <taxon>Pentapetalae</taxon>
        <taxon>rosids</taxon>
        <taxon>malvids</taxon>
        <taxon>Malvales</taxon>
        <taxon>Malvaceae</taxon>
        <taxon>Grewioideae</taxon>
        <taxon>Apeibeae</taxon>
        <taxon>Corchorus</taxon>
    </lineage>
</organism>
<sequence length="62" mass="7033">MDQKVLAIVPSVSKPAVGDVNEDMDWQQIQSSHSSDRLLTNELRHRRGFEFKGDLYGTDQVS</sequence>
<proteinExistence type="predicted"/>
<dbReference type="Gramene" id="OMP00362">
    <property type="protein sequence ID" value="OMP00362"/>
    <property type="gene ID" value="CCACVL1_03367"/>
</dbReference>
<dbReference type="AlphaFoldDB" id="A0A1R3JZV7"/>
<accession>A0A1R3JZV7</accession>
<gene>
    <name evidence="1" type="ORF">CCACVL1_03367</name>
</gene>
<evidence type="ECO:0000313" key="2">
    <source>
        <dbReference type="Proteomes" id="UP000188268"/>
    </source>
</evidence>